<dbReference type="EMBL" id="LR798278">
    <property type="protein sequence ID" value="CAB5220042.1"/>
    <property type="molecule type" value="Genomic_DNA"/>
</dbReference>
<reference evidence="1" key="1">
    <citation type="submission" date="2020-05" db="EMBL/GenBank/DDBJ databases">
        <authorList>
            <person name="Chiriac C."/>
            <person name="Salcher M."/>
            <person name="Ghai R."/>
            <person name="Kavagutti S V."/>
        </authorList>
    </citation>
    <scope>NUCLEOTIDE SEQUENCE</scope>
</reference>
<accession>A0A6J7WTL5</accession>
<protein>
    <submittedName>
        <fullName evidence="1">Uncharacterized protein</fullName>
    </submittedName>
</protein>
<sequence length="66" mass="7452">MNSQEGPIIDVDAMLKEVSLPTYTETMSALRALAYEVGLASHVDTHVVYKAWVLLDRFSNVKQKRN</sequence>
<name>A0A6J7WTL5_9CAUD</name>
<gene>
    <name evidence="1" type="ORF">UFOVP239_37</name>
</gene>
<organism evidence="1">
    <name type="scientific">uncultured Caudovirales phage</name>
    <dbReference type="NCBI Taxonomy" id="2100421"/>
    <lineage>
        <taxon>Viruses</taxon>
        <taxon>Duplodnaviria</taxon>
        <taxon>Heunggongvirae</taxon>
        <taxon>Uroviricota</taxon>
        <taxon>Caudoviricetes</taxon>
        <taxon>Peduoviridae</taxon>
        <taxon>Maltschvirus</taxon>
        <taxon>Maltschvirus maltsch</taxon>
    </lineage>
</organism>
<evidence type="ECO:0000313" key="1">
    <source>
        <dbReference type="EMBL" id="CAB5220042.1"/>
    </source>
</evidence>
<proteinExistence type="predicted"/>